<dbReference type="Gene3D" id="3.40.50.1010">
    <property type="entry name" value="5'-nuclease"/>
    <property type="match status" value="1"/>
</dbReference>
<reference evidence="2" key="1">
    <citation type="journal article" date="2020" name="mSystems">
        <title>Genome- and Community-Level Interaction Insights into Carbon Utilization and Element Cycling Functions of Hydrothermarchaeota in Hydrothermal Sediment.</title>
        <authorList>
            <person name="Zhou Z."/>
            <person name="Liu Y."/>
            <person name="Xu W."/>
            <person name="Pan J."/>
            <person name="Luo Z.H."/>
            <person name="Li M."/>
        </authorList>
    </citation>
    <scope>NUCLEOTIDE SEQUENCE [LARGE SCALE GENOMIC DNA]</scope>
    <source>
        <strain evidence="2">HyVt-570</strain>
    </source>
</reference>
<dbReference type="Pfam" id="PF13470">
    <property type="entry name" value="PIN_3"/>
    <property type="match status" value="1"/>
</dbReference>
<dbReference type="EMBL" id="DRPZ01000184">
    <property type="protein sequence ID" value="HGY09766.1"/>
    <property type="molecule type" value="Genomic_DNA"/>
</dbReference>
<evidence type="ECO:0000259" key="1">
    <source>
        <dbReference type="SMART" id="SM00670"/>
    </source>
</evidence>
<dbReference type="InterPro" id="IPR002850">
    <property type="entry name" value="PIN_toxin-like"/>
</dbReference>
<comment type="caution">
    <text evidence="2">The sequence shown here is derived from an EMBL/GenBank/DDBJ whole genome shotgun (WGS) entry which is preliminary data.</text>
</comment>
<dbReference type="InterPro" id="IPR029060">
    <property type="entry name" value="PIN-like_dom_sf"/>
</dbReference>
<dbReference type="SUPFAM" id="SSF88723">
    <property type="entry name" value="PIN domain-like"/>
    <property type="match status" value="1"/>
</dbReference>
<dbReference type="SMART" id="SM00670">
    <property type="entry name" value="PINc"/>
    <property type="match status" value="1"/>
</dbReference>
<organism evidence="2">
    <name type="scientific">Oceanithermus profundus</name>
    <dbReference type="NCBI Taxonomy" id="187137"/>
    <lineage>
        <taxon>Bacteria</taxon>
        <taxon>Thermotogati</taxon>
        <taxon>Deinococcota</taxon>
        <taxon>Deinococci</taxon>
        <taxon>Thermales</taxon>
        <taxon>Thermaceae</taxon>
        <taxon>Oceanithermus</taxon>
    </lineage>
</organism>
<gene>
    <name evidence="2" type="ORF">ENK37_06925</name>
</gene>
<dbReference type="AlphaFoldDB" id="A0A7C4VCM5"/>
<dbReference type="Proteomes" id="UP000885759">
    <property type="component" value="Unassembled WGS sequence"/>
</dbReference>
<sequence length="142" mass="15950">MIRAVLDTGVLIAAVLSANGAPAELLRLWLDGVFEIVVSEKLLSELDRVLRRPKFRPYLSLREVERYLELLSRWTEQASDGSADLSYTSDPNDDYLVALAVSAKVDFLVSGDKHLLEVEHSVVSVLSPRQALELLSEWNRRS</sequence>
<dbReference type="NCBIfam" id="TIGR00305">
    <property type="entry name" value="putative toxin-antitoxin system toxin component, PIN family"/>
    <property type="match status" value="1"/>
</dbReference>
<proteinExistence type="predicted"/>
<feature type="domain" description="PIN" evidence="1">
    <location>
        <begin position="2"/>
        <end position="117"/>
    </location>
</feature>
<dbReference type="PANTHER" id="PTHR34610">
    <property type="entry name" value="SSL7007 PROTEIN"/>
    <property type="match status" value="1"/>
</dbReference>
<name>A0A7C4VCM5_9DEIN</name>
<evidence type="ECO:0000313" key="2">
    <source>
        <dbReference type="EMBL" id="HGY09766.1"/>
    </source>
</evidence>
<accession>A0A7C4VCM5</accession>
<protein>
    <submittedName>
        <fullName evidence="2">Toxin-antitoxin system toxin component, PIN family</fullName>
    </submittedName>
</protein>
<dbReference type="PANTHER" id="PTHR34610:SF4">
    <property type="entry name" value="SLL8027 PROTEIN"/>
    <property type="match status" value="1"/>
</dbReference>
<dbReference type="InterPro" id="IPR002716">
    <property type="entry name" value="PIN_dom"/>
</dbReference>